<keyword evidence="2" id="KW-0325">Glycoprotein</keyword>
<sequence length="401" mass="46551">MNVMNAKKFCLVIGSSIVLYAVFSVLVKTNYIPLSRGRNLFRTQSNQDGFINNHARIKTDAPTITRQDYARVSPSQLQRPSMNSESHIKYNVSLSPDCYTIVRPAESLNSIPSDLDRKSITQLETEATIASKQGEAVKRFPTTLIIGVRKAGTRALLAILRLHPQVKSCGPEVHFFDQRYPRGLQWYLDQTPDVRAGQQTIEKTPSYFVVKGVPERILEYSKSINKSLKFLVIFRDPTVRAVSDYVQLNLGVQTKYHRALKPFEQMVIKNNSALKIDTSWGVIKTGVYAKHLERWLRYFPREWFHFVSGEELVNNPFQEIKRVERFLEIKPYFRKANFVFNEKKGFPCFRGAAKKNERCLGKTKGRAHPTVDPRILSELRRYYRPFNEQLYKMTDRNFQWP</sequence>
<evidence type="ECO:0000256" key="2">
    <source>
        <dbReference type="ARBA" id="ARBA00023180"/>
    </source>
</evidence>
<gene>
    <name evidence="4" type="ORF">PACLA_8A045618</name>
</gene>
<organism evidence="4 5">
    <name type="scientific">Paramuricea clavata</name>
    <name type="common">Red gorgonian</name>
    <name type="synonym">Violescent sea-whip</name>
    <dbReference type="NCBI Taxonomy" id="317549"/>
    <lineage>
        <taxon>Eukaryota</taxon>
        <taxon>Metazoa</taxon>
        <taxon>Cnidaria</taxon>
        <taxon>Anthozoa</taxon>
        <taxon>Octocorallia</taxon>
        <taxon>Malacalcyonacea</taxon>
        <taxon>Plexauridae</taxon>
        <taxon>Paramuricea</taxon>
    </lineage>
</organism>
<reference evidence="4" key="1">
    <citation type="submission" date="2020-04" db="EMBL/GenBank/DDBJ databases">
        <authorList>
            <person name="Alioto T."/>
            <person name="Alioto T."/>
            <person name="Gomez Garrido J."/>
        </authorList>
    </citation>
    <scope>NUCLEOTIDE SEQUENCE</scope>
    <source>
        <strain evidence="4">A484AB</strain>
    </source>
</reference>
<dbReference type="InterPro" id="IPR037359">
    <property type="entry name" value="NST/OST"/>
</dbReference>
<name>A0A6S7FLI5_PARCT</name>
<evidence type="ECO:0000259" key="3">
    <source>
        <dbReference type="Pfam" id="PF00685"/>
    </source>
</evidence>
<dbReference type="Pfam" id="PF00685">
    <property type="entry name" value="Sulfotransfer_1"/>
    <property type="match status" value="1"/>
</dbReference>
<dbReference type="GO" id="GO:0008467">
    <property type="term" value="F:[heparan sulfate]-glucosamine 3-sulfotransferase activity"/>
    <property type="evidence" value="ECO:0007669"/>
    <property type="project" value="TreeGrafter"/>
</dbReference>
<dbReference type="EMBL" id="CACRXK020000086">
    <property type="protein sequence ID" value="CAB3978052.1"/>
    <property type="molecule type" value="Genomic_DNA"/>
</dbReference>
<evidence type="ECO:0000313" key="4">
    <source>
        <dbReference type="EMBL" id="CAB3978052.1"/>
    </source>
</evidence>
<dbReference type="PANTHER" id="PTHR10605:SF72">
    <property type="entry name" value="HEPARAN SULFATE 3-O SULFOTRANSFERASE-B, ISOFORM A"/>
    <property type="match status" value="1"/>
</dbReference>
<dbReference type="OrthoDB" id="411451at2759"/>
<evidence type="ECO:0000313" key="5">
    <source>
        <dbReference type="Proteomes" id="UP001152795"/>
    </source>
</evidence>
<keyword evidence="5" id="KW-1185">Reference proteome</keyword>
<dbReference type="InterPro" id="IPR027417">
    <property type="entry name" value="P-loop_NTPase"/>
</dbReference>
<comment type="caution">
    <text evidence="4">The sequence shown here is derived from an EMBL/GenBank/DDBJ whole genome shotgun (WGS) entry which is preliminary data.</text>
</comment>
<feature type="domain" description="Sulfotransferase" evidence="3">
    <location>
        <begin position="142"/>
        <end position="391"/>
    </location>
</feature>
<proteinExistence type="predicted"/>
<keyword evidence="1" id="KW-0808">Transferase</keyword>
<dbReference type="Gene3D" id="3.40.50.300">
    <property type="entry name" value="P-loop containing nucleotide triphosphate hydrolases"/>
    <property type="match status" value="1"/>
</dbReference>
<evidence type="ECO:0000256" key="1">
    <source>
        <dbReference type="ARBA" id="ARBA00022679"/>
    </source>
</evidence>
<dbReference type="InterPro" id="IPR000863">
    <property type="entry name" value="Sulfotransferase_dom"/>
</dbReference>
<dbReference type="SUPFAM" id="SSF52540">
    <property type="entry name" value="P-loop containing nucleoside triphosphate hydrolases"/>
    <property type="match status" value="1"/>
</dbReference>
<dbReference type="AlphaFoldDB" id="A0A6S7FLI5"/>
<dbReference type="Proteomes" id="UP001152795">
    <property type="component" value="Unassembled WGS sequence"/>
</dbReference>
<protein>
    <submittedName>
        <fullName evidence="4">Heparan sulfate glucosamine 3-O-sulfotransferase 6-like</fullName>
    </submittedName>
</protein>
<dbReference type="PANTHER" id="PTHR10605">
    <property type="entry name" value="HEPARAN SULFATE SULFOTRANSFERASE"/>
    <property type="match status" value="1"/>
</dbReference>
<accession>A0A6S7FLI5</accession>